<sequence>MNSTNERITSTYQGLEIMRVEKCTEAELLDWREKIDFCLGWFRCEVREFESLLQLVDERLAALHIED</sequence>
<evidence type="ECO:0000313" key="4">
    <source>
        <dbReference type="Proteomes" id="UP000182836"/>
    </source>
</evidence>
<dbReference type="RefSeq" id="WP_043064706.1">
    <property type="nucleotide sequence ID" value="NZ_BJOA01000044.1"/>
</dbReference>
<keyword evidence="3" id="KW-1185">Reference proteome</keyword>
<organism evidence="1 3">
    <name type="scientific">Aneurinibacillus migulanus</name>
    <name type="common">Bacillus migulanus</name>
    <dbReference type="NCBI Taxonomy" id="47500"/>
    <lineage>
        <taxon>Bacteria</taxon>
        <taxon>Bacillati</taxon>
        <taxon>Bacillota</taxon>
        <taxon>Bacilli</taxon>
        <taxon>Bacillales</taxon>
        <taxon>Paenibacillaceae</taxon>
        <taxon>Aneurinibacillus group</taxon>
        <taxon>Aneurinibacillus</taxon>
    </lineage>
</organism>
<reference evidence="2 4" key="2">
    <citation type="submission" date="2016-10" db="EMBL/GenBank/DDBJ databases">
        <authorList>
            <person name="de Groot N.N."/>
        </authorList>
    </citation>
    <scope>NUCLEOTIDE SEQUENCE [LARGE SCALE GENOMIC DNA]</scope>
    <source>
        <strain evidence="2 4">DSM 2895</strain>
    </source>
</reference>
<name>A0A0D1XFU6_ANEMI</name>
<dbReference type="STRING" id="47500.AF333_20015"/>
<proteinExistence type="predicted"/>
<accession>A0A0D1XFU6</accession>
<evidence type="ECO:0000313" key="3">
    <source>
        <dbReference type="Proteomes" id="UP000037269"/>
    </source>
</evidence>
<evidence type="ECO:0000313" key="2">
    <source>
        <dbReference type="EMBL" id="SDI98380.1"/>
    </source>
</evidence>
<dbReference type="Proteomes" id="UP000182836">
    <property type="component" value="Unassembled WGS sequence"/>
</dbReference>
<dbReference type="AlphaFoldDB" id="A0A0D1XFU6"/>
<dbReference type="PATRIC" id="fig|47500.12.peg.3824"/>
<dbReference type="EMBL" id="LGUG01000004">
    <property type="protein sequence ID" value="KON97413.1"/>
    <property type="molecule type" value="Genomic_DNA"/>
</dbReference>
<evidence type="ECO:0000313" key="1">
    <source>
        <dbReference type="EMBL" id="KON97413.1"/>
    </source>
</evidence>
<dbReference type="EMBL" id="FNED01000010">
    <property type="protein sequence ID" value="SDI98380.1"/>
    <property type="molecule type" value="Genomic_DNA"/>
</dbReference>
<gene>
    <name evidence="1" type="ORF">AF333_20015</name>
    <name evidence="2" type="ORF">SAMN04487909_11021</name>
</gene>
<reference evidence="1 3" key="1">
    <citation type="submission" date="2015-07" db="EMBL/GenBank/DDBJ databases">
        <title>Fjat-14205 dsm 2895.</title>
        <authorList>
            <person name="Liu B."/>
            <person name="Wang J."/>
            <person name="Zhu Y."/>
            <person name="Liu G."/>
            <person name="Chen Q."/>
            <person name="Chen Z."/>
            <person name="Lan J."/>
            <person name="Che J."/>
            <person name="Ge C."/>
            <person name="Shi H."/>
            <person name="Pan Z."/>
            <person name="Liu X."/>
        </authorList>
    </citation>
    <scope>NUCLEOTIDE SEQUENCE [LARGE SCALE GENOMIC DNA]</scope>
    <source>
        <strain evidence="1 3">DSM 2895</strain>
    </source>
</reference>
<dbReference type="Proteomes" id="UP000037269">
    <property type="component" value="Unassembled WGS sequence"/>
</dbReference>
<protein>
    <submittedName>
        <fullName evidence="1">Uncharacterized protein</fullName>
    </submittedName>
</protein>
<dbReference type="GeneID" id="42307440"/>